<comment type="caution">
    <text evidence="1">The sequence shown here is derived from an EMBL/GenBank/DDBJ whole genome shotgun (WGS) entry which is preliminary data.</text>
</comment>
<keyword evidence="2" id="KW-1185">Reference proteome</keyword>
<dbReference type="AlphaFoldDB" id="A0A9N9DWK3"/>
<reference evidence="1" key="1">
    <citation type="submission" date="2021-06" db="EMBL/GenBank/DDBJ databases">
        <authorList>
            <person name="Kallberg Y."/>
            <person name="Tangrot J."/>
            <person name="Rosling A."/>
        </authorList>
    </citation>
    <scope>NUCLEOTIDE SEQUENCE</scope>
    <source>
        <strain evidence="1">FL130A</strain>
    </source>
</reference>
<name>A0A9N9DWK3_9GLOM</name>
<evidence type="ECO:0000313" key="1">
    <source>
        <dbReference type="EMBL" id="CAG8651820.1"/>
    </source>
</evidence>
<protein>
    <submittedName>
        <fullName evidence="1">13515_t:CDS:1</fullName>
    </submittedName>
</protein>
<feature type="non-terminal residue" evidence="1">
    <location>
        <position position="1"/>
    </location>
</feature>
<proteinExistence type="predicted"/>
<gene>
    <name evidence="1" type="ORF">ALEPTO_LOCUS10038</name>
</gene>
<dbReference type="OrthoDB" id="2430472at2759"/>
<evidence type="ECO:0000313" key="2">
    <source>
        <dbReference type="Proteomes" id="UP000789508"/>
    </source>
</evidence>
<accession>A0A9N9DWK3</accession>
<dbReference type="EMBL" id="CAJVPS010009621">
    <property type="protein sequence ID" value="CAG8651820.1"/>
    <property type="molecule type" value="Genomic_DNA"/>
</dbReference>
<sequence>CWDEKIIEYSPYGSRLIPSNLFTKEQLEIKNSPEFYQKAPFLTIAKELLKLVRENKVKQIIFLSAYDKRKFPNGDPRKKQIFKETFENASDFDIVIDDNPSICKNIAESIPNVIVCAPHYPAIENQHQEKQLTMNNGSVCQTCVDEDLANYEKDKKEGRINDAVIFCQDCQSQYRQKREEGKIGVNPHKLTNQHDRAMELHEGEPYIIHAMILTE</sequence>
<organism evidence="1 2">
    <name type="scientific">Ambispora leptoticha</name>
    <dbReference type="NCBI Taxonomy" id="144679"/>
    <lineage>
        <taxon>Eukaryota</taxon>
        <taxon>Fungi</taxon>
        <taxon>Fungi incertae sedis</taxon>
        <taxon>Mucoromycota</taxon>
        <taxon>Glomeromycotina</taxon>
        <taxon>Glomeromycetes</taxon>
        <taxon>Archaeosporales</taxon>
        <taxon>Ambisporaceae</taxon>
        <taxon>Ambispora</taxon>
    </lineage>
</organism>
<dbReference type="Proteomes" id="UP000789508">
    <property type="component" value="Unassembled WGS sequence"/>
</dbReference>